<keyword evidence="2" id="KW-1185">Reference proteome</keyword>
<name>A0A927RG91_9ACTN</name>
<reference evidence="1" key="1">
    <citation type="submission" date="2020-10" db="EMBL/GenBank/DDBJ databases">
        <title>Sequencing the genomes of 1000 actinobacteria strains.</title>
        <authorList>
            <person name="Klenk H.-P."/>
        </authorList>
    </citation>
    <scope>NUCLEOTIDE SEQUENCE</scope>
    <source>
        <strain evidence="1">DSM 45354</strain>
    </source>
</reference>
<accession>A0A927RG91</accession>
<protein>
    <submittedName>
        <fullName evidence="1">Uncharacterized protein</fullName>
    </submittedName>
</protein>
<sequence>MVFCGPMHKQALLALARRQLNVLWGNDPRRRTVPCATYSGRASGLTNPIGKLLTVVGV</sequence>
<dbReference type="EMBL" id="JADBEM010000001">
    <property type="protein sequence ID" value="MBE1604006.1"/>
    <property type="molecule type" value="Genomic_DNA"/>
</dbReference>
<gene>
    <name evidence="1" type="ORF">HEB94_000854</name>
</gene>
<evidence type="ECO:0000313" key="1">
    <source>
        <dbReference type="EMBL" id="MBE1604006.1"/>
    </source>
</evidence>
<dbReference type="AlphaFoldDB" id="A0A927RG91"/>
<dbReference type="Proteomes" id="UP000638648">
    <property type="component" value="Unassembled WGS sequence"/>
</dbReference>
<evidence type="ECO:0000313" key="2">
    <source>
        <dbReference type="Proteomes" id="UP000638648"/>
    </source>
</evidence>
<organism evidence="1 2">
    <name type="scientific">Actinopolymorpha pittospori</name>
    <dbReference type="NCBI Taxonomy" id="648752"/>
    <lineage>
        <taxon>Bacteria</taxon>
        <taxon>Bacillati</taxon>
        <taxon>Actinomycetota</taxon>
        <taxon>Actinomycetes</taxon>
        <taxon>Propionibacteriales</taxon>
        <taxon>Actinopolymorphaceae</taxon>
        <taxon>Actinopolymorpha</taxon>
    </lineage>
</organism>
<comment type="caution">
    <text evidence="1">The sequence shown here is derived from an EMBL/GenBank/DDBJ whole genome shotgun (WGS) entry which is preliminary data.</text>
</comment>
<proteinExistence type="predicted"/>